<organism evidence="2 3">
    <name type="scientific">Monoraphidium neglectum</name>
    <dbReference type="NCBI Taxonomy" id="145388"/>
    <lineage>
        <taxon>Eukaryota</taxon>
        <taxon>Viridiplantae</taxon>
        <taxon>Chlorophyta</taxon>
        <taxon>core chlorophytes</taxon>
        <taxon>Chlorophyceae</taxon>
        <taxon>CS clade</taxon>
        <taxon>Sphaeropleales</taxon>
        <taxon>Selenastraceae</taxon>
        <taxon>Monoraphidium</taxon>
    </lineage>
</organism>
<evidence type="ECO:0000256" key="1">
    <source>
        <dbReference type="SAM" id="MobiDB-lite"/>
    </source>
</evidence>
<evidence type="ECO:0000313" key="3">
    <source>
        <dbReference type="Proteomes" id="UP000054498"/>
    </source>
</evidence>
<feature type="compositionally biased region" description="Gly residues" evidence="1">
    <location>
        <begin position="30"/>
        <end position="55"/>
    </location>
</feature>
<protein>
    <submittedName>
        <fullName evidence="2">Uncharacterized protein</fullName>
    </submittedName>
</protein>
<proteinExistence type="predicted"/>
<dbReference type="Proteomes" id="UP000054498">
    <property type="component" value="Unassembled WGS sequence"/>
</dbReference>
<keyword evidence="3" id="KW-1185">Reference proteome</keyword>
<name>A0A0D2N394_9CHLO</name>
<feature type="non-terminal residue" evidence="2">
    <location>
        <position position="1"/>
    </location>
</feature>
<feature type="compositionally biased region" description="Low complexity" evidence="1">
    <location>
        <begin position="65"/>
        <end position="76"/>
    </location>
</feature>
<gene>
    <name evidence="2" type="ORF">MNEG_7370</name>
</gene>
<dbReference type="AlphaFoldDB" id="A0A0D2N394"/>
<evidence type="ECO:0000313" key="2">
    <source>
        <dbReference type="EMBL" id="KIZ00596.1"/>
    </source>
</evidence>
<dbReference type="KEGG" id="mng:MNEG_7370"/>
<dbReference type="GeneID" id="25740246"/>
<dbReference type="EMBL" id="KK101515">
    <property type="protein sequence ID" value="KIZ00596.1"/>
    <property type="molecule type" value="Genomic_DNA"/>
</dbReference>
<sequence length="76" mass="6814">ECMAAVGGIRDVHFVYACTKRQPAESGAADGAGAGGEGGAGRGGGGSDGAGGADGGEGEEGGDSTGSEGEAVVAGA</sequence>
<accession>A0A0D2N394</accession>
<dbReference type="RefSeq" id="XP_013899615.1">
    <property type="nucleotide sequence ID" value="XM_014044161.1"/>
</dbReference>
<reference evidence="2 3" key="1">
    <citation type="journal article" date="2013" name="BMC Genomics">
        <title>Reconstruction of the lipid metabolism for the microalga Monoraphidium neglectum from its genome sequence reveals characteristics suitable for biofuel production.</title>
        <authorList>
            <person name="Bogen C."/>
            <person name="Al-Dilaimi A."/>
            <person name="Albersmeier A."/>
            <person name="Wichmann J."/>
            <person name="Grundmann M."/>
            <person name="Rupp O."/>
            <person name="Lauersen K.J."/>
            <person name="Blifernez-Klassen O."/>
            <person name="Kalinowski J."/>
            <person name="Goesmann A."/>
            <person name="Mussgnug J.H."/>
            <person name="Kruse O."/>
        </authorList>
    </citation>
    <scope>NUCLEOTIDE SEQUENCE [LARGE SCALE GENOMIC DNA]</scope>
    <source>
        <strain evidence="2 3">SAG 48.87</strain>
    </source>
</reference>
<feature type="region of interest" description="Disordered" evidence="1">
    <location>
        <begin position="22"/>
        <end position="76"/>
    </location>
</feature>